<dbReference type="Gene3D" id="3.40.630.30">
    <property type="match status" value="1"/>
</dbReference>
<dbReference type="InterPro" id="IPR016181">
    <property type="entry name" value="Acyl_CoA_acyltransferase"/>
</dbReference>
<dbReference type="SUPFAM" id="SSF55729">
    <property type="entry name" value="Acyl-CoA N-acyltransferases (Nat)"/>
    <property type="match status" value="1"/>
</dbReference>
<organism evidence="2 3">
    <name type="scientific">Candidatus Microbacterium stercoravium</name>
    <dbReference type="NCBI Taxonomy" id="2838697"/>
    <lineage>
        <taxon>Bacteria</taxon>
        <taxon>Bacillati</taxon>
        <taxon>Actinomycetota</taxon>
        <taxon>Actinomycetes</taxon>
        <taxon>Micrococcales</taxon>
        <taxon>Microbacteriaceae</taxon>
        <taxon>Microbacterium</taxon>
    </lineage>
</organism>
<proteinExistence type="predicted"/>
<dbReference type="AlphaFoldDB" id="A0A9D2H5N8"/>
<reference evidence="2" key="1">
    <citation type="journal article" date="2021" name="PeerJ">
        <title>Extensive microbial diversity within the chicken gut microbiome revealed by metagenomics and culture.</title>
        <authorList>
            <person name="Gilroy R."/>
            <person name="Ravi A."/>
            <person name="Getino M."/>
            <person name="Pursley I."/>
            <person name="Horton D.L."/>
            <person name="Alikhan N.F."/>
            <person name="Baker D."/>
            <person name="Gharbi K."/>
            <person name="Hall N."/>
            <person name="Watson M."/>
            <person name="Adriaenssens E.M."/>
            <person name="Foster-Nyarko E."/>
            <person name="Jarju S."/>
            <person name="Secka A."/>
            <person name="Antonio M."/>
            <person name="Oren A."/>
            <person name="Chaudhuri R.R."/>
            <person name="La Ragione R."/>
            <person name="Hildebrand F."/>
            <person name="Pallen M.J."/>
        </authorList>
    </citation>
    <scope>NUCLEOTIDE SEQUENCE</scope>
    <source>
        <strain evidence="2">ChiHjej8B7-3636</strain>
    </source>
</reference>
<reference evidence="2" key="2">
    <citation type="submission" date="2021-04" db="EMBL/GenBank/DDBJ databases">
        <authorList>
            <person name="Gilroy R."/>
        </authorList>
    </citation>
    <scope>NUCLEOTIDE SEQUENCE</scope>
    <source>
        <strain evidence="2">ChiHjej8B7-3636</strain>
    </source>
</reference>
<dbReference type="InterPro" id="IPR000182">
    <property type="entry name" value="GNAT_dom"/>
</dbReference>
<comment type="caution">
    <text evidence="2">The sequence shown here is derived from an EMBL/GenBank/DDBJ whole genome shotgun (WGS) entry which is preliminary data.</text>
</comment>
<dbReference type="GO" id="GO:0016747">
    <property type="term" value="F:acyltransferase activity, transferring groups other than amino-acyl groups"/>
    <property type="evidence" value="ECO:0007669"/>
    <property type="project" value="InterPro"/>
</dbReference>
<name>A0A9D2H5N8_9MICO</name>
<evidence type="ECO:0000313" key="3">
    <source>
        <dbReference type="Proteomes" id="UP000824220"/>
    </source>
</evidence>
<dbReference type="Pfam" id="PF00583">
    <property type="entry name" value="Acetyltransf_1"/>
    <property type="match status" value="1"/>
</dbReference>
<dbReference type="EMBL" id="DXAM01000045">
    <property type="protein sequence ID" value="HJA03830.1"/>
    <property type="molecule type" value="Genomic_DNA"/>
</dbReference>
<gene>
    <name evidence="2" type="ORF">H9800_03090</name>
</gene>
<dbReference type="CDD" id="cd04301">
    <property type="entry name" value="NAT_SF"/>
    <property type="match status" value="1"/>
</dbReference>
<protein>
    <submittedName>
        <fullName evidence="2">GNAT family N-acetyltransferase</fullName>
    </submittedName>
</protein>
<dbReference type="PROSITE" id="PS51186">
    <property type="entry name" value="GNAT"/>
    <property type="match status" value="1"/>
</dbReference>
<feature type="domain" description="N-acetyltransferase" evidence="1">
    <location>
        <begin position="4"/>
        <end position="192"/>
    </location>
</feature>
<evidence type="ECO:0000259" key="1">
    <source>
        <dbReference type="PROSITE" id="PS51186"/>
    </source>
</evidence>
<accession>A0A9D2H5N8</accession>
<evidence type="ECO:0000313" key="2">
    <source>
        <dbReference type="EMBL" id="HJA03830.1"/>
    </source>
</evidence>
<sequence>MSDITIAPVDEAAWDDVQAIFSAGGDGPGCQCMWPLMRSVDFSKATRAELERGFRDDIGRSPAPGLVLHIDGEPAGWVRVGPRPRQARLRHTRGLPAASAHDIDDGSVWAVTCFSIARPFRGSGIMARLLDAAIVHARQHGARIIEGYPRDPSRPGTRANDLFVGTLATFTRVGFRVVAPLGASKQIVELAL</sequence>
<dbReference type="Proteomes" id="UP000824220">
    <property type="component" value="Unassembled WGS sequence"/>
</dbReference>